<organism evidence="1 2">
    <name type="scientific">Pleurodeles waltl</name>
    <name type="common">Iberian ribbed newt</name>
    <dbReference type="NCBI Taxonomy" id="8319"/>
    <lineage>
        <taxon>Eukaryota</taxon>
        <taxon>Metazoa</taxon>
        <taxon>Chordata</taxon>
        <taxon>Craniata</taxon>
        <taxon>Vertebrata</taxon>
        <taxon>Euteleostomi</taxon>
        <taxon>Amphibia</taxon>
        <taxon>Batrachia</taxon>
        <taxon>Caudata</taxon>
        <taxon>Salamandroidea</taxon>
        <taxon>Salamandridae</taxon>
        <taxon>Pleurodelinae</taxon>
        <taxon>Pleurodeles</taxon>
    </lineage>
</organism>
<gene>
    <name evidence="1" type="ORF">NDU88_008889</name>
</gene>
<dbReference type="EMBL" id="JANPWB010000010">
    <property type="protein sequence ID" value="KAJ1142575.1"/>
    <property type="molecule type" value="Genomic_DNA"/>
</dbReference>
<evidence type="ECO:0000313" key="1">
    <source>
        <dbReference type="EMBL" id="KAJ1142575.1"/>
    </source>
</evidence>
<evidence type="ECO:0000313" key="2">
    <source>
        <dbReference type="Proteomes" id="UP001066276"/>
    </source>
</evidence>
<comment type="caution">
    <text evidence="1">The sequence shown here is derived from an EMBL/GenBank/DDBJ whole genome shotgun (WGS) entry which is preliminary data.</text>
</comment>
<keyword evidence="2" id="KW-1185">Reference proteome</keyword>
<dbReference type="AlphaFoldDB" id="A0AAV7QRA2"/>
<proteinExistence type="predicted"/>
<name>A0AAV7QRA2_PLEWA</name>
<sequence length="70" mass="8137">MRRRKALAFYSTEWHVGYKTHVLGKRSTVTHKEAIYEPRKAAWPAPAVGHIQHVHMRKLVTFQHIFDAGS</sequence>
<accession>A0AAV7QRA2</accession>
<reference evidence="1" key="1">
    <citation type="journal article" date="2022" name="bioRxiv">
        <title>Sequencing and chromosome-scale assembly of the giantPleurodeles waltlgenome.</title>
        <authorList>
            <person name="Brown T."/>
            <person name="Elewa A."/>
            <person name="Iarovenko S."/>
            <person name="Subramanian E."/>
            <person name="Araus A.J."/>
            <person name="Petzold A."/>
            <person name="Susuki M."/>
            <person name="Suzuki K.-i.T."/>
            <person name="Hayashi T."/>
            <person name="Toyoda A."/>
            <person name="Oliveira C."/>
            <person name="Osipova E."/>
            <person name="Leigh N.D."/>
            <person name="Simon A."/>
            <person name="Yun M.H."/>
        </authorList>
    </citation>
    <scope>NUCLEOTIDE SEQUENCE</scope>
    <source>
        <strain evidence="1">20211129_DDA</strain>
        <tissue evidence="1">Liver</tissue>
    </source>
</reference>
<dbReference type="Proteomes" id="UP001066276">
    <property type="component" value="Chromosome 6"/>
</dbReference>
<protein>
    <submittedName>
        <fullName evidence="1">Uncharacterized protein</fullName>
    </submittedName>
</protein>